<accession>A0A026W2L1</accession>
<keyword evidence="2" id="KW-1185">Reference proteome</keyword>
<protein>
    <submittedName>
        <fullName evidence="1">Uncharacterized protein</fullName>
    </submittedName>
</protein>
<feature type="non-terminal residue" evidence="1">
    <location>
        <position position="1"/>
    </location>
</feature>
<evidence type="ECO:0000313" key="1">
    <source>
        <dbReference type="EMBL" id="EZA49831.1"/>
    </source>
</evidence>
<proteinExistence type="predicted"/>
<reference evidence="1 2" key="1">
    <citation type="journal article" date="2014" name="Curr. Biol.">
        <title>The genome of the clonal raider ant Cerapachys biroi.</title>
        <authorList>
            <person name="Oxley P.R."/>
            <person name="Ji L."/>
            <person name="Fetter-Pruneda I."/>
            <person name="McKenzie S.K."/>
            <person name="Li C."/>
            <person name="Hu H."/>
            <person name="Zhang G."/>
            <person name="Kronauer D.J."/>
        </authorList>
    </citation>
    <scope>NUCLEOTIDE SEQUENCE [LARGE SCALE GENOMIC DNA]</scope>
</reference>
<name>A0A026W2L1_OOCBI</name>
<gene>
    <name evidence="1" type="ORF">X777_11812</name>
</gene>
<organism evidence="1 2">
    <name type="scientific">Ooceraea biroi</name>
    <name type="common">Clonal raider ant</name>
    <name type="synonym">Cerapachys biroi</name>
    <dbReference type="NCBI Taxonomy" id="2015173"/>
    <lineage>
        <taxon>Eukaryota</taxon>
        <taxon>Metazoa</taxon>
        <taxon>Ecdysozoa</taxon>
        <taxon>Arthropoda</taxon>
        <taxon>Hexapoda</taxon>
        <taxon>Insecta</taxon>
        <taxon>Pterygota</taxon>
        <taxon>Neoptera</taxon>
        <taxon>Endopterygota</taxon>
        <taxon>Hymenoptera</taxon>
        <taxon>Apocrita</taxon>
        <taxon>Aculeata</taxon>
        <taxon>Formicoidea</taxon>
        <taxon>Formicidae</taxon>
        <taxon>Dorylinae</taxon>
        <taxon>Ooceraea</taxon>
    </lineage>
</organism>
<dbReference type="EMBL" id="KK107495">
    <property type="protein sequence ID" value="EZA49831.1"/>
    <property type="molecule type" value="Genomic_DNA"/>
</dbReference>
<sequence length="87" mass="10393">LCERVLLCTERIEWGLSLIDRFKEGICLEWIGGMPMIFVFKPELVQYHSYMVAEKFRNGILVTYLIREQYIIVKADSMEYSRKKIKI</sequence>
<dbReference type="Proteomes" id="UP000053097">
    <property type="component" value="Unassembled WGS sequence"/>
</dbReference>
<evidence type="ECO:0000313" key="2">
    <source>
        <dbReference type="Proteomes" id="UP000053097"/>
    </source>
</evidence>
<dbReference type="AlphaFoldDB" id="A0A026W2L1"/>